<evidence type="ECO:0000313" key="3">
    <source>
        <dbReference type="Proteomes" id="UP000838756"/>
    </source>
</evidence>
<accession>A0A8S4RH65</accession>
<reference evidence="2" key="1">
    <citation type="submission" date="2022-03" db="EMBL/GenBank/DDBJ databases">
        <authorList>
            <person name="Lindestad O."/>
        </authorList>
    </citation>
    <scope>NUCLEOTIDE SEQUENCE</scope>
</reference>
<organism evidence="2 3">
    <name type="scientific">Pararge aegeria aegeria</name>
    <dbReference type="NCBI Taxonomy" id="348720"/>
    <lineage>
        <taxon>Eukaryota</taxon>
        <taxon>Metazoa</taxon>
        <taxon>Ecdysozoa</taxon>
        <taxon>Arthropoda</taxon>
        <taxon>Hexapoda</taxon>
        <taxon>Insecta</taxon>
        <taxon>Pterygota</taxon>
        <taxon>Neoptera</taxon>
        <taxon>Endopterygota</taxon>
        <taxon>Lepidoptera</taxon>
        <taxon>Glossata</taxon>
        <taxon>Ditrysia</taxon>
        <taxon>Papilionoidea</taxon>
        <taxon>Nymphalidae</taxon>
        <taxon>Satyrinae</taxon>
        <taxon>Satyrini</taxon>
        <taxon>Parargina</taxon>
        <taxon>Pararge</taxon>
    </lineage>
</organism>
<dbReference type="EMBL" id="CAKXAJ010025106">
    <property type="protein sequence ID" value="CAH2235004.1"/>
    <property type="molecule type" value="Genomic_DNA"/>
</dbReference>
<comment type="caution">
    <text evidence="2">The sequence shown here is derived from an EMBL/GenBank/DDBJ whole genome shotgun (WGS) entry which is preliminary data.</text>
</comment>
<dbReference type="Proteomes" id="UP000838756">
    <property type="component" value="Unassembled WGS sequence"/>
</dbReference>
<protein>
    <submittedName>
        <fullName evidence="2">Jg19002 protein</fullName>
    </submittedName>
</protein>
<gene>
    <name evidence="2" type="primary">jg19002</name>
    <name evidence="2" type="ORF">PAEG_LOCUS12696</name>
</gene>
<sequence length="78" mass="8842">MNNNTNPKDKAILLQEILVTNAKSKPKMKKPNQRPVCLDLGCVWFCRLIGSIATVAICYCCAYRFITDTKLKFGLFMP</sequence>
<evidence type="ECO:0000313" key="2">
    <source>
        <dbReference type="EMBL" id="CAH2235004.1"/>
    </source>
</evidence>
<keyword evidence="1" id="KW-0812">Transmembrane</keyword>
<dbReference type="AlphaFoldDB" id="A0A8S4RH65"/>
<keyword evidence="1" id="KW-0472">Membrane</keyword>
<keyword evidence="3" id="KW-1185">Reference proteome</keyword>
<proteinExistence type="predicted"/>
<name>A0A8S4RH65_9NEOP</name>
<keyword evidence="1" id="KW-1133">Transmembrane helix</keyword>
<dbReference type="OrthoDB" id="7311548at2759"/>
<evidence type="ECO:0000256" key="1">
    <source>
        <dbReference type="SAM" id="Phobius"/>
    </source>
</evidence>
<feature type="transmembrane region" description="Helical" evidence="1">
    <location>
        <begin position="36"/>
        <end position="66"/>
    </location>
</feature>